<gene>
    <name evidence="2" type="ORF">JS530_07410</name>
</gene>
<proteinExistence type="predicted"/>
<keyword evidence="3" id="KW-1185">Reference proteome</keyword>
<evidence type="ECO:0000313" key="3">
    <source>
        <dbReference type="Proteomes" id="UP000711736"/>
    </source>
</evidence>
<evidence type="ECO:0000313" key="2">
    <source>
        <dbReference type="EMBL" id="MBT1175327.1"/>
    </source>
</evidence>
<evidence type="ECO:0000256" key="1">
    <source>
        <dbReference type="SAM" id="MobiDB-lite"/>
    </source>
</evidence>
<feature type="region of interest" description="Disordered" evidence="1">
    <location>
        <begin position="1"/>
        <end position="32"/>
    </location>
</feature>
<dbReference type="RefSeq" id="WP_214376545.1">
    <property type="nucleotide sequence ID" value="NZ_JAFEJU010000004.1"/>
</dbReference>
<dbReference type="Proteomes" id="UP000711736">
    <property type="component" value="Unassembled WGS sequence"/>
</dbReference>
<reference evidence="2 3" key="1">
    <citation type="journal article" date="2021" name="Environ. Microbiol.">
        <title>Genetic insights into the dark matter of the mammalian gut microbiota through targeted genome reconstruction.</title>
        <authorList>
            <person name="Lugli G.A."/>
            <person name="Alessandri G."/>
            <person name="Milani C."/>
            <person name="Viappiani A."/>
            <person name="Fontana F."/>
            <person name="Tarracchini C."/>
            <person name="Mancabelli L."/>
            <person name="Argentini C."/>
            <person name="Ruiz L."/>
            <person name="Margolles A."/>
            <person name="van Sinderen D."/>
            <person name="Turroni F."/>
            <person name="Ventura M."/>
        </authorList>
    </citation>
    <scope>NUCLEOTIDE SEQUENCE [LARGE SCALE GENOMIC DNA]</scope>
    <source>
        <strain evidence="2 3">LC6</strain>
    </source>
</reference>
<sequence length="59" mass="6668">MTGMNDDSKPADGVHSLKRRDNERTVAGGHRRMRRADREIVDFTQIGEIISRCDIVDVA</sequence>
<accession>A0ABS5UW43</accession>
<organism evidence="2 3">
    <name type="scientific">Bifidobacterium colobi</name>
    <dbReference type="NCBI Taxonomy" id="2809026"/>
    <lineage>
        <taxon>Bacteria</taxon>
        <taxon>Bacillati</taxon>
        <taxon>Actinomycetota</taxon>
        <taxon>Actinomycetes</taxon>
        <taxon>Bifidobacteriales</taxon>
        <taxon>Bifidobacteriaceae</taxon>
        <taxon>Bifidobacterium</taxon>
    </lineage>
</organism>
<protein>
    <submittedName>
        <fullName evidence="2">Uncharacterized protein</fullName>
    </submittedName>
</protein>
<name>A0ABS5UW43_9BIFI</name>
<comment type="caution">
    <text evidence="2">The sequence shown here is derived from an EMBL/GenBank/DDBJ whole genome shotgun (WGS) entry which is preliminary data.</text>
</comment>
<feature type="compositionally biased region" description="Basic and acidic residues" evidence="1">
    <location>
        <begin position="1"/>
        <end position="12"/>
    </location>
</feature>
<dbReference type="EMBL" id="JAFEJU010000004">
    <property type="protein sequence ID" value="MBT1175327.1"/>
    <property type="molecule type" value="Genomic_DNA"/>
</dbReference>